<dbReference type="AlphaFoldDB" id="A0A1D1VHK1"/>
<comment type="similarity">
    <text evidence="1 7">Belongs to the acylphosphatase family.</text>
</comment>
<dbReference type="Pfam" id="PF00708">
    <property type="entry name" value="Acylphosphatase"/>
    <property type="match status" value="1"/>
</dbReference>
<feature type="domain" description="Acylphosphatase-like" evidence="9">
    <location>
        <begin position="92"/>
        <end position="182"/>
    </location>
</feature>
<feature type="compositionally biased region" description="Low complexity" evidence="8">
    <location>
        <begin position="75"/>
        <end position="84"/>
    </location>
</feature>
<evidence type="ECO:0000256" key="6">
    <source>
        <dbReference type="RuleBase" id="RU000553"/>
    </source>
</evidence>
<feature type="active site" evidence="5">
    <location>
        <position position="125"/>
    </location>
</feature>
<evidence type="ECO:0000256" key="1">
    <source>
        <dbReference type="ARBA" id="ARBA00005614"/>
    </source>
</evidence>
<evidence type="ECO:0000259" key="9">
    <source>
        <dbReference type="PROSITE" id="PS51160"/>
    </source>
</evidence>
<evidence type="ECO:0000256" key="7">
    <source>
        <dbReference type="RuleBase" id="RU004168"/>
    </source>
</evidence>
<dbReference type="STRING" id="947166.A0A1D1VHK1"/>
<dbReference type="InterPro" id="IPR017968">
    <property type="entry name" value="Acylphosphatase_CS"/>
</dbReference>
<proteinExistence type="inferred from homology"/>
<dbReference type="EMBL" id="BDGG01000004">
    <property type="protein sequence ID" value="GAU98383.1"/>
    <property type="molecule type" value="Genomic_DNA"/>
</dbReference>
<accession>A0A1D1VHK1</accession>
<gene>
    <name evidence="10" type="primary">RvY_09538-1</name>
    <name evidence="10" type="synonym">RvY_09538.1</name>
    <name evidence="10" type="ORF">RvY_09538</name>
</gene>
<dbReference type="FunFam" id="3.30.70.100:FF:000011">
    <property type="entry name" value="Acylphosphatase"/>
    <property type="match status" value="1"/>
</dbReference>
<dbReference type="SUPFAM" id="SSF54975">
    <property type="entry name" value="Acylphosphatase/BLUF domain-like"/>
    <property type="match status" value="1"/>
</dbReference>
<evidence type="ECO:0000313" key="11">
    <source>
        <dbReference type="Proteomes" id="UP000186922"/>
    </source>
</evidence>
<keyword evidence="11" id="KW-1185">Reference proteome</keyword>
<comment type="caution">
    <text evidence="10">The sequence shown here is derived from an EMBL/GenBank/DDBJ whole genome shotgun (WGS) entry which is preliminary data.</text>
</comment>
<dbReference type="PROSITE" id="PS51160">
    <property type="entry name" value="ACYLPHOSPHATASE_3"/>
    <property type="match status" value="1"/>
</dbReference>
<dbReference type="Gene3D" id="3.30.70.100">
    <property type="match status" value="1"/>
</dbReference>
<dbReference type="PANTHER" id="PTHR10029:SF3">
    <property type="entry name" value="ACYLPHOSPHATASE-RELATED"/>
    <property type="match status" value="1"/>
</dbReference>
<organism evidence="10 11">
    <name type="scientific">Ramazzottius varieornatus</name>
    <name type="common">Water bear</name>
    <name type="synonym">Tardigrade</name>
    <dbReference type="NCBI Taxonomy" id="947166"/>
    <lineage>
        <taxon>Eukaryota</taxon>
        <taxon>Metazoa</taxon>
        <taxon>Ecdysozoa</taxon>
        <taxon>Tardigrada</taxon>
        <taxon>Eutardigrada</taxon>
        <taxon>Parachela</taxon>
        <taxon>Hypsibioidea</taxon>
        <taxon>Ramazzottiidae</taxon>
        <taxon>Ramazzottius</taxon>
    </lineage>
</organism>
<dbReference type="InterPro" id="IPR036046">
    <property type="entry name" value="Acylphosphatase-like_dom_sf"/>
</dbReference>
<comment type="catalytic activity">
    <reaction evidence="4 5 6">
        <text>an acyl phosphate + H2O = a carboxylate + phosphate + H(+)</text>
        <dbReference type="Rhea" id="RHEA:14965"/>
        <dbReference type="ChEBI" id="CHEBI:15377"/>
        <dbReference type="ChEBI" id="CHEBI:15378"/>
        <dbReference type="ChEBI" id="CHEBI:29067"/>
        <dbReference type="ChEBI" id="CHEBI:43474"/>
        <dbReference type="ChEBI" id="CHEBI:59918"/>
        <dbReference type="EC" id="3.6.1.7"/>
    </reaction>
</comment>
<dbReference type="OrthoDB" id="7961613at2759"/>
<feature type="active site" evidence="5">
    <location>
        <position position="107"/>
    </location>
</feature>
<evidence type="ECO:0000313" key="10">
    <source>
        <dbReference type="EMBL" id="GAU98383.1"/>
    </source>
</evidence>
<reference evidence="10 11" key="1">
    <citation type="journal article" date="2016" name="Nat. Commun.">
        <title>Extremotolerant tardigrade genome and improved radiotolerance of human cultured cells by tardigrade-unique protein.</title>
        <authorList>
            <person name="Hashimoto T."/>
            <person name="Horikawa D.D."/>
            <person name="Saito Y."/>
            <person name="Kuwahara H."/>
            <person name="Kozuka-Hata H."/>
            <person name="Shin-I T."/>
            <person name="Minakuchi Y."/>
            <person name="Ohishi K."/>
            <person name="Motoyama A."/>
            <person name="Aizu T."/>
            <person name="Enomoto A."/>
            <person name="Kondo K."/>
            <person name="Tanaka S."/>
            <person name="Hara Y."/>
            <person name="Koshikawa S."/>
            <person name="Sagara H."/>
            <person name="Miura T."/>
            <person name="Yokobori S."/>
            <person name="Miyagawa K."/>
            <person name="Suzuki Y."/>
            <person name="Kubo T."/>
            <person name="Oyama M."/>
            <person name="Kohara Y."/>
            <person name="Fujiyama A."/>
            <person name="Arakawa K."/>
            <person name="Katayama T."/>
            <person name="Toyoda A."/>
            <person name="Kunieda T."/>
        </authorList>
    </citation>
    <scope>NUCLEOTIDE SEQUENCE [LARGE SCALE GENOMIC DNA]</scope>
    <source>
        <strain evidence="10 11">YOKOZUNA-1</strain>
    </source>
</reference>
<evidence type="ECO:0000256" key="4">
    <source>
        <dbReference type="ARBA" id="ARBA00047645"/>
    </source>
</evidence>
<sequence>MLRSICRICCVHLLQRHLPQTSSPYFSFLSKQVSTTSFLTAGFLSKPGEAQGPVRRESFSSQPANDRLTMDGGDANKSSAKNKSGSGGGLTAVDFEVHGRVQGVFFRKHTKDKARALGLTGWVRNTEAGTVSGQLQGDAKAVAAMKQWLCKTGSPQSRIEKCDFKNEISIDKKTFSGFEQRD</sequence>
<evidence type="ECO:0000256" key="5">
    <source>
        <dbReference type="PROSITE-ProRule" id="PRU00520"/>
    </source>
</evidence>
<evidence type="ECO:0000256" key="8">
    <source>
        <dbReference type="SAM" id="MobiDB-lite"/>
    </source>
</evidence>
<evidence type="ECO:0000256" key="3">
    <source>
        <dbReference type="ARBA" id="ARBA00022801"/>
    </source>
</evidence>
<dbReference type="InterPro" id="IPR001792">
    <property type="entry name" value="Acylphosphatase-like_dom"/>
</dbReference>
<keyword evidence="3 5" id="KW-0378">Hydrolase</keyword>
<dbReference type="PRINTS" id="PR00112">
    <property type="entry name" value="ACYLPHPHTASE"/>
</dbReference>
<dbReference type="EC" id="3.6.1.7" evidence="2 5"/>
<evidence type="ECO:0000256" key="2">
    <source>
        <dbReference type="ARBA" id="ARBA00012150"/>
    </source>
</evidence>
<dbReference type="PROSITE" id="PS00151">
    <property type="entry name" value="ACYLPHOSPHATASE_2"/>
    <property type="match status" value="1"/>
</dbReference>
<name>A0A1D1VHK1_RAMVA</name>
<dbReference type="InterPro" id="IPR020456">
    <property type="entry name" value="Acylphosphatase"/>
</dbReference>
<feature type="region of interest" description="Disordered" evidence="8">
    <location>
        <begin position="48"/>
        <end position="87"/>
    </location>
</feature>
<dbReference type="GO" id="GO:0003998">
    <property type="term" value="F:acylphosphatase activity"/>
    <property type="evidence" value="ECO:0007669"/>
    <property type="project" value="UniProtKB-EC"/>
</dbReference>
<dbReference type="Proteomes" id="UP000186922">
    <property type="component" value="Unassembled WGS sequence"/>
</dbReference>
<protein>
    <recommendedName>
        <fullName evidence="2 5">Acylphosphatase</fullName>
        <ecNumber evidence="2 5">3.6.1.7</ecNumber>
    </recommendedName>
</protein>
<dbReference type="PANTHER" id="PTHR10029">
    <property type="entry name" value="ACYLPHOSPHATASE"/>
    <property type="match status" value="1"/>
</dbReference>
<dbReference type="PROSITE" id="PS00150">
    <property type="entry name" value="ACYLPHOSPHATASE_1"/>
    <property type="match status" value="1"/>
</dbReference>